<feature type="signal peptide" evidence="11">
    <location>
        <begin position="1"/>
        <end position="26"/>
    </location>
</feature>
<keyword evidence="14" id="KW-1185">Reference proteome</keyword>
<comment type="subunit">
    <text evidence="10">Interacts with TamB to form the translocation and assembly module (TAM).</text>
</comment>
<keyword evidence="6 11" id="KW-0732">Signal</keyword>
<dbReference type="InterPro" id="IPR035243">
    <property type="entry name" value="TamA_POTRA_Dom_1"/>
</dbReference>
<dbReference type="GO" id="GO:0009306">
    <property type="term" value="P:protein secretion"/>
    <property type="evidence" value="ECO:0007669"/>
    <property type="project" value="TreeGrafter"/>
</dbReference>
<evidence type="ECO:0000259" key="12">
    <source>
        <dbReference type="PROSITE" id="PS51779"/>
    </source>
</evidence>
<sequence length="584" mass="64779">MSSHSLLTLMALATLLGLALTSPSRADGQPELTLEGELPEGVSANVRTLVDLSRYPCRPGPGQQTLIRRQVRDDARRALQALGFYQPTLTPRWSEPDDDHCFRLTLAVQPGPPTLLTGPDIRIQGEAADDPAFQRAVDDSGLREGQRLRHDRYEALKRTLQQLLINRGYAEGALTEHRLEVDRDRHRARVVLHLDSGPRYHFGQVTLAGDTQLKERLVRAYLGFAAGEPFSNERLLSAQQAYLGTGYFSAVRVERGEPDRTDRSIDITLHFTPRNEWALLAGAGISTDTGPRVRLGIENRRVNAAGHKARAETELSGVRQGVGAGYTIPLSDPLNEKLELRTSYVNEQTDTTDSEIFSVGADYIVKLDSGWVATPSIEYLRETYEVADQIDQAELVIPGFQLSRVKSDDPVYPRFGWRLGGKVRGAHKALSSSATFVQYDLWGKLIVPVFKGRFITRGEFGFTDVTDVTELPASLRFFAGGDASVRGFAYESLGPKNDDGDVIGGRHLLVGSVEYDYPITRNWSVAVFGDAGNAFNDFDDYEIERSAGFGVRWRSPLGPIRVDLARGVEENRDWRLHLSMGPDL</sequence>
<dbReference type="PROSITE" id="PS51779">
    <property type="entry name" value="POTRA"/>
    <property type="match status" value="1"/>
</dbReference>
<evidence type="ECO:0000256" key="1">
    <source>
        <dbReference type="ARBA" id="ARBA00004442"/>
    </source>
</evidence>
<comment type="caution">
    <text evidence="13">The sequence shown here is derived from an EMBL/GenBank/DDBJ whole genome shotgun (WGS) entry which is preliminary data.</text>
</comment>
<evidence type="ECO:0000313" key="13">
    <source>
        <dbReference type="EMBL" id="MCC4308683.1"/>
    </source>
</evidence>
<dbReference type="PANTHER" id="PTHR12815">
    <property type="entry name" value="SORTING AND ASSEMBLY MACHINERY SAMM50 PROTEIN FAMILY MEMBER"/>
    <property type="match status" value="1"/>
</dbReference>
<dbReference type="EMBL" id="JAJGNA010000008">
    <property type="protein sequence ID" value="MCC4308683.1"/>
    <property type="molecule type" value="Genomic_DNA"/>
</dbReference>
<keyword evidence="7" id="KW-0472">Membrane</keyword>
<dbReference type="Gene3D" id="3.10.20.310">
    <property type="entry name" value="membrane protein fhac"/>
    <property type="match status" value="3"/>
</dbReference>
<evidence type="ECO:0000256" key="4">
    <source>
        <dbReference type="ARBA" id="ARBA00022452"/>
    </source>
</evidence>
<evidence type="ECO:0000313" key="14">
    <source>
        <dbReference type="Proteomes" id="UP001108027"/>
    </source>
</evidence>
<dbReference type="Gene3D" id="2.40.160.50">
    <property type="entry name" value="membrane protein fhac: a member of the omp85/tpsb transporter family"/>
    <property type="match status" value="1"/>
</dbReference>
<keyword evidence="5" id="KW-0812">Transmembrane</keyword>
<organism evidence="13 14">
    <name type="scientific">Alloalcanivorax marinus</name>
    <dbReference type="NCBI Taxonomy" id="1177169"/>
    <lineage>
        <taxon>Bacteria</taxon>
        <taxon>Pseudomonadati</taxon>
        <taxon>Pseudomonadota</taxon>
        <taxon>Gammaproteobacteria</taxon>
        <taxon>Oceanospirillales</taxon>
        <taxon>Alcanivoracaceae</taxon>
        <taxon>Alloalcanivorax</taxon>
    </lineage>
</organism>
<gene>
    <name evidence="13" type="ORF">LL252_08870</name>
</gene>
<dbReference type="Pfam" id="PF07244">
    <property type="entry name" value="POTRA"/>
    <property type="match status" value="1"/>
</dbReference>
<accession>A0A9Q3UPF6</accession>
<protein>
    <recommendedName>
        <fullName evidence="3">Translocation and assembly module subunit TamA</fullName>
    </recommendedName>
    <alternativeName>
        <fullName evidence="9">Autotransporter assembly factor TamA</fullName>
    </alternativeName>
</protein>
<evidence type="ECO:0000256" key="2">
    <source>
        <dbReference type="ARBA" id="ARBA00010248"/>
    </source>
</evidence>
<dbReference type="GO" id="GO:0097347">
    <property type="term" value="C:TAM protein secretion complex"/>
    <property type="evidence" value="ECO:0007669"/>
    <property type="project" value="TreeGrafter"/>
</dbReference>
<evidence type="ECO:0000256" key="8">
    <source>
        <dbReference type="ARBA" id="ARBA00023237"/>
    </source>
</evidence>
<keyword evidence="4" id="KW-1134">Transmembrane beta strand</keyword>
<feature type="domain" description="POTRA" evidence="12">
    <location>
        <begin position="200"/>
        <end position="274"/>
    </location>
</feature>
<evidence type="ECO:0000256" key="11">
    <source>
        <dbReference type="SAM" id="SignalP"/>
    </source>
</evidence>
<evidence type="ECO:0000256" key="6">
    <source>
        <dbReference type="ARBA" id="ARBA00022729"/>
    </source>
</evidence>
<dbReference type="InterPro" id="IPR010827">
    <property type="entry name" value="BamA/TamA_POTRA"/>
</dbReference>
<dbReference type="InterPro" id="IPR000184">
    <property type="entry name" value="Bac_surfAg_D15"/>
</dbReference>
<dbReference type="RefSeq" id="WP_228233789.1">
    <property type="nucleotide sequence ID" value="NZ_JAJGNA010000008.1"/>
</dbReference>
<keyword evidence="8" id="KW-0998">Cell outer membrane</keyword>
<dbReference type="InterPro" id="IPR034746">
    <property type="entry name" value="POTRA"/>
</dbReference>
<dbReference type="PANTHER" id="PTHR12815:SF47">
    <property type="entry name" value="TRANSLOCATION AND ASSEMBLY MODULE SUBUNIT TAMA"/>
    <property type="match status" value="1"/>
</dbReference>
<comment type="similarity">
    <text evidence="2">Belongs to the TamA family.</text>
</comment>
<reference evidence="13" key="1">
    <citation type="submission" date="2021-10" db="EMBL/GenBank/DDBJ databases">
        <title>The diversity and Nitrogen Metabolism of Culturable Nitrate-Utilizing Bacteria Within the Oxygen Minimum Zone of the Changjiang (Yangtze River)Estuary.</title>
        <authorList>
            <person name="Zhang D."/>
            <person name="Zheng J."/>
            <person name="Liu S."/>
            <person name="He W."/>
        </authorList>
    </citation>
    <scope>NUCLEOTIDE SEQUENCE</scope>
    <source>
        <strain evidence="13">FXH-223</strain>
    </source>
</reference>
<proteinExistence type="inferred from homology"/>
<evidence type="ECO:0000256" key="10">
    <source>
        <dbReference type="ARBA" id="ARBA00093548"/>
    </source>
</evidence>
<evidence type="ECO:0000256" key="5">
    <source>
        <dbReference type="ARBA" id="ARBA00022692"/>
    </source>
</evidence>
<evidence type="ECO:0000256" key="3">
    <source>
        <dbReference type="ARBA" id="ARBA00015419"/>
    </source>
</evidence>
<dbReference type="AlphaFoldDB" id="A0A9Q3UPF6"/>
<dbReference type="GO" id="GO:0009279">
    <property type="term" value="C:cell outer membrane"/>
    <property type="evidence" value="ECO:0007669"/>
    <property type="project" value="UniProtKB-SubCell"/>
</dbReference>
<evidence type="ECO:0000256" key="9">
    <source>
        <dbReference type="ARBA" id="ARBA00033063"/>
    </source>
</evidence>
<comment type="subcellular location">
    <subcellularLocation>
        <location evidence="1">Cell outer membrane</location>
    </subcellularLocation>
</comment>
<feature type="chain" id="PRO_5040491044" description="Translocation and assembly module subunit TamA" evidence="11">
    <location>
        <begin position="27"/>
        <end position="584"/>
    </location>
</feature>
<dbReference type="Proteomes" id="UP001108027">
    <property type="component" value="Unassembled WGS sequence"/>
</dbReference>
<dbReference type="Pfam" id="PF17243">
    <property type="entry name" value="POTRA_TamA_1"/>
    <property type="match status" value="1"/>
</dbReference>
<evidence type="ECO:0000256" key="7">
    <source>
        <dbReference type="ARBA" id="ARBA00023136"/>
    </source>
</evidence>
<dbReference type="Pfam" id="PF01103">
    <property type="entry name" value="Omp85"/>
    <property type="match status" value="1"/>
</dbReference>
<dbReference type="InterPro" id="IPR039910">
    <property type="entry name" value="D15-like"/>
</dbReference>
<name>A0A9Q3UPF6_9GAMM</name>